<evidence type="ECO:0000256" key="1">
    <source>
        <dbReference type="SAM" id="MobiDB-lite"/>
    </source>
</evidence>
<feature type="compositionally biased region" description="Basic residues" evidence="1">
    <location>
        <begin position="8"/>
        <end position="20"/>
    </location>
</feature>
<keyword evidence="3" id="KW-1185">Reference proteome</keyword>
<organism evidence="2 3">
    <name type="scientific">Folsomia candida</name>
    <name type="common">Springtail</name>
    <dbReference type="NCBI Taxonomy" id="158441"/>
    <lineage>
        <taxon>Eukaryota</taxon>
        <taxon>Metazoa</taxon>
        <taxon>Ecdysozoa</taxon>
        <taxon>Arthropoda</taxon>
        <taxon>Hexapoda</taxon>
        <taxon>Collembola</taxon>
        <taxon>Entomobryomorpha</taxon>
        <taxon>Isotomoidea</taxon>
        <taxon>Isotomidae</taxon>
        <taxon>Proisotominae</taxon>
        <taxon>Folsomia</taxon>
    </lineage>
</organism>
<name>A0A226D4A5_FOLCA</name>
<gene>
    <name evidence="2" type="ORF">Fcan01_25365</name>
</gene>
<reference evidence="2 3" key="1">
    <citation type="submission" date="2015-12" db="EMBL/GenBank/DDBJ databases">
        <title>The genome of Folsomia candida.</title>
        <authorList>
            <person name="Faddeeva A."/>
            <person name="Derks M.F."/>
            <person name="Anvar Y."/>
            <person name="Smit S."/>
            <person name="Van Straalen N."/>
            <person name="Roelofs D."/>
        </authorList>
    </citation>
    <scope>NUCLEOTIDE SEQUENCE [LARGE SCALE GENOMIC DNA]</scope>
    <source>
        <strain evidence="2 3">VU population</strain>
        <tissue evidence="2">Whole body</tissue>
    </source>
</reference>
<comment type="caution">
    <text evidence="2">The sequence shown here is derived from an EMBL/GenBank/DDBJ whole genome shotgun (WGS) entry which is preliminary data.</text>
</comment>
<dbReference type="Proteomes" id="UP000198287">
    <property type="component" value="Unassembled WGS sequence"/>
</dbReference>
<evidence type="ECO:0000313" key="2">
    <source>
        <dbReference type="EMBL" id="OXA40013.1"/>
    </source>
</evidence>
<sequence>MSETEKLKTRKRKKKFKKRTTASSHSELSLKSDDASNIQDKDNDWPFTPIPEKLDPEKELEALLRKLGPGNVPAIAYKLYNLPFVDHSECIYLLTRKILEIDPSLRNRK</sequence>
<proteinExistence type="predicted"/>
<dbReference type="AlphaFoldDB" id="A0A226D4A5"/>
<evidence type="ECO:0000313" key="3">
    <source>
        <dbReference type="Proteomes" id="UP000198287"/>
    </source>
</evidence>
<protein>
    <submittedName>
        <fullName evidence="2">Uncharacterized protein</fullName>
    </submittedName>
</protein>
<accession>A0A226D4A5</accession>
<feature type="region of interest" description="Disordered" evidence="1">
    <location>
        <begin position="1"/>
        <end position="52"/>
    </location>
</feature>
<dbReference type="EMBL" id="LNIX01000036">
    <property type="protein sequence ID" value="OXA40013.1"/>
    <property type="molecule type" value="Genomic_DNA"/>
</dbReference>
<feature type="compositionally biased region" description="Basic and acidic residues" evidence="1">
    <location>
        <begin position="28"/>
        <end position="44"/>
    </location>
</feature>